<name>A0A218WLU1_PUNGR</name>
<dbReference type="Proteomes" id="UP000197138">
    <property type="component" value="Unassembled WGS sequence"/>
</dbReference>
<reference evidence="8" key="1">
    <citation type="journal article" date="2017" name="Plant J.">
        <title>The pomegranate (Punica granatum L.) genome and the genomics of punicalagin biosynthesis.</title>
        <authorList>
            <person name="Qin G."/>
            <person name="Xu C."/>
            <person name="Ming R."/>
            <person name="Tang H."/>
            <person name="Guyot R."/>
            <person name="Kramer E.M."/>
            <person name="Hu Y."/>
            <person name="Yi X."/>
            <person name="Qi Y."/>
            <person name="Xu X."/>
            <person name="Gao Z."/>
            <person name="Pan H."/>
            <person name="Jian J."/>
            <person name="Tian Y."/>
            <person name="Yue Z."/>
            <person name="Xu Y."/>
        </authorList>
    </citation>
    <scope>NUCLEOTIDE SEQUENCE [LARGE SCALE GENOMIC DNA]</scope>
    <source>
        <strain evidence="8">cv. Dabenzi</strain>
    </source>
</reference>
<dbReference type="SUPFAM" id="SSF101936">
    <property type="entry name" value="DNA-binding pseudobarrel domain"/>
    <property type="match status" value="2"/>
</dbReference>
<organism evidence="7 8">
    <name type="scientific">Punica granatum</name>
    <name type="common">Pomegranate</name>
    <dbReference type="NCBI Taxonomy" id="22663"/>
    <lineage>
        <taxon>Eukaryota</taxon>
        <taxon>Viridiplantae</taxon>
        <taxon>Streptophyta</taxon>
        <taxon>Embryophyta</taxon>
        <taxon>Tracheophyta</taxon>
        <taxon>Spermatophyta</taxon>
        <taxon>Magnoliopsida</taxon>
        <taxon>eudicotyledons</taxon>
        <taxon>Gunneridae</taxon>
        <taxon>Pentapetalae</taxon>
        <taxon>rosids</taxon>
        <taxon>malvids</taxon>
        <taxon>Myrtales</taxon>
        <taxon>Lythraceae</taxon>
        <taxon>Punica</taxon>
    </lineage>
</organism>
<accession>A0A218WLU1</accession>
<comment type="caution">
    <text evidence="7">The sequence shown here is derived from an EMBL/GenBank/DDBJ whole genome shotgun (WGS) entry which is preliminary data.</text>
</comment>
<dbReference type="AlphaFoldDB" id="A0A218WLU1"/>
<dbReference type="PANTHER" id="PTHR31920:SF121">
    <property type="entry name" value="TF-B3 DOMAIN-CONTAINING PROTEIN"/>
    <property type="match status" value="1"/>
</dbReference>
<dbReference type="EMBL" id="MTKT01003953">
    <property type="protein sequence ID" value="OWM72992.1"/>
    <property type="molecule type" value="Genomic_DNA"/>
</dbReference>
<evidence type="ECO:0000256" key="5">
    <source>
        <dbReference type="ARBA" id="ARBA00023242"/>
    </source>
</evidence>
<dbReference type="Pfam" id="PF02362">
    <property type="entry name" value="B3"/>
    <property type="match status" value="2"/>
</dbReference>
<feature type="domain" description="TF-B3" evidence="6">
    <location>
        <begin position="12"/>
        <end position="108"/>
    </location>
</feature>
<evidence type="ECO:0000313" key="8">
    <source>
        <dbReference type="Proteomes" id="UP000197138"/>
    </source>
</evidence>
<evidence type="ECO:0000256" key="1">
    <source>
        <dbReference type="ARBA" id="ARBA00004123"/>
    </source>
</evidence>
<dbReference type="PROSITE" id="PS50863">
    <property type="entry name" value="B3"/>
    <property type="match status" value="2"/>
</dbReference>
<keyword evidence="3" id="KW-0238">DNA-binding</keyword>
<evidence type="ECO:0000256" key="4">
    <source>
        <dbReference type="ARBA" id="ARBA00023163"/>
    </source>
</evidence>
<dbReference type="GO" id="GO:0003677">
    <property type="term" value="F:DNA binding"/>
    <property type="evidence" value="ECO:0007669"/>
    <property type="project" value="UniProtKB-KW"/>
</dbReference>
<dbReference type="InterPro" id="IPR003340">
    <property type="entry name" value="B3_DNA-bd"/>
</dbReference>
<evidence type="ECO:0000256" key="3">
    <source>
        <dbReference type="ARBA" id="ARBA00023125"/>
    </source>
</evidence>
<comment type="subcellular location">
    <subcellularLocation>
        <location evidence="1">Nucleus</location>
    </subcellularLocation>
</comment>
<dbReference type="Gene3D" id="2.40.330.10">
    <property type="entry name" value="DNA-binding pseudobarrel domain"/>
    <property type="match status" value="2"/>
</dbReference>
<dbReference type="PANTHER" id="PTHR31920">
    <property type="entry name" value="B3 DOMAIN-CONTAINING"/>
    <property type="match status" value="1"/>
</dbReference>
<evidence type="ECO:0000313" key="7">
    <source>
        <dbReference type="EMBL" id="OWM72992.1"/>
    </source>
</evidence>
<dbReference type="CDD" id="cd10017">
    <property type="entry name" value="B3_DNA"/>
    <property type="match status" value="1"/>
</dbReference>
<keyword evidence="2" id="KW-0805">Transcription regulation</keyword>
<proteinExistence type="predicted"/>
<dbReference type="SMART" id="SM01019">
    <property type="entry name" value="B3"/>
    <property type="match status" value="2"/>
</dbReference>
<sequence>MGRGPSPKRKKSPSFFKLFLGDFPTKLKVPLAFVKNFRGTLPNRICVKSDDLESAISWRVKLRKNGTDCYLTNGWEKIVRDLKLKLGDLLIFKLVSEEALEVVVYDPTCCEKEIVATAAEQWSKESAVIRGPDGRKWHVAMKQQTKGYRRLRFSRGWSKFIRDNSLLPEDTLCLDFKGGKNNLIKTQISRARHTARR</sequence>
<evidence type="ECO:0000256" key="2">
    <source>
        <dbReference type="ARBA" id="ARBA00023015"/>
    </source>
</evidence>
<feature type="domain" description="TF-B3" evidence="6">
    <location>
        <begin position="128"/>
        <end position="192"/>
    </location>
</feature>
<protein>
    <recommendedName>
        <fullName evidence="6">TF-B3 domain-containing protein</fullName>
    </recommendedName>
</protein>
<dbReference type="GO" id="GO:0005634">
    <property type="term" value="C:nucleus"/>
    <property type="evidence" value="ECO:0007669"/>
    <property type="project" value="UniProtKB-SubCell"/>
</dbReference>
<evidence type="ECO:0000259" key="6">
    <source>
        <dbReference type="PROSITE" id="PS50863"/>
    </source>
</evidence>
<keyword evidence="4" id="KW-0804">Transcription</keyword>
<keyword evidence="5" id="KW-0539">Nucleus</keyword>
<dbReference type="InterPro" id="IPR015300">
    <property type="entry name" value="DNA-bd_pseudobarrel_sf"/>
</dbReference>
<gene>
    <name evidence="7" type="ORF">CDL15_Pgr001106</name>
</gene>
<dbReference type="InterPro" id="IPR050655">
    <property type="entry name" value="Plant_B3_domain"/>
</dbReference>